<gene>
    <name evidence="12" type="ordered locus">Tmath_1282</name>
</gene>
<protein>
    <recommendedName>
        <fullName evidence="3">Flagellar FliJ protein</fullName>
    </recommendedName>
</protein>
<evidence type="ECO:0000256" key="5">
    <source>
        <dbReference type="ARBA" id="ARBA00022475"/>
    </source>
</evidence>
<evidence type="ECO:0000256" key="9">
    <source>
        <dbReference type="ARBA" id="ARBA00023136"/>
    </source>
</evidence>
<name>A0ABN3Z2S1_THEM3</name>
<evidence type="ECO:0000256" key="8">
    <source>
        <dbReference type="ARBA" id="ARBA00022927"/>
    </source>
</evidence>
<keyword evidence="4" id="KW-0813">Transport</keyword>
<evidence type="ECO:0000256" key="2">
    <source>
        <dbReference type="ARBA" id="ARBA00010004"/>
    </source>
</evidence>
<keyword evidence="11" id="KW-0175">Coiled coil</keyword>
<comment type="similarity">
    <text evidence="2">Belongs to the FliJ family.</text>
</comment>
<keyword evidence="8" id="KW-0653">Protein transport</keyword>
<dbReference type="Pfam" id="PF02050">
    <property type="entry name" value="FliJ"/>
    <property type="match status" value="1"/>
</dbReference>
<reference evidence="12 13" key="1">
    <citation type="submission" date="2010-05" db="EMBL/GenBank/DDBJ databases">
        <title>Complete sequence of Thermoanaerobacter mathranii subsp. mathranii mathranii str. A3.</title>
        <authorList>
            <consortium name="US DOE Joint Genome Institute"/>
            <person name="Lucas S."/>
            <person name="Copeland A."/>
            <person name="Lapidus A."/>
            <person name="Cheng J.-F."/>
            <person name="Bruce D."/>
            <person name="Goodwin L."/>
            <person name="Pitluck S."/>
            <person name="Held B."/>
            <person name="Detter J.C."/>
            <person name="Han C."/>
            <person name="Tapia R."/>
            <person name="Land M."/>
            <person name="Hauser L."/>
            <person name="Kyrpides N."/>
            <person name="Mikhailova N."/>
            <person name="Zhou J."/>
            <person name="Hemme C."/>
            <person name="Woyke T."/>
        </authorList>
    </citation>
    <scope>NUCLEOTIDE SEQUENCE [LARGE SCALE GENOMIC DNA]</scope>
    <source>
        <strain evidence="12 13">A3</strain>
    </source>
</reference>
<evidence type="ECO:0000256" key="1">
    <source>
        <dbReference type="ARBA" id="ARBA00004413"/>
    </source>
</evidence>
<evidence type="ECO:0000256" key="3">
    <source>
        <dbReference type="ARBA" id="ARBA00020392"/>
    </source>
</evidence>
<dbReference type="EMBL" id="CP002032">
    <property type="protein sequence ID" value="ADH60997.1"/>
    <property type="molecule type" value="Genomic_DNA"/>
</dbReference>
<accession>A0ABN3Z2S1</accession>
<keyword evidence="9" id="KW-0472">Membrane</keyword>
<keyword evidence="5" id="KW-1003">Cell membrane</keyword>
<proteinExistence type="inferred from homology"/>
<comment type="subcellular location">
    <subcellularLocation>
        <location evidence="1">Cell membrane</location>
        <topology evidence="1">Peripheral membrane protein</topology>
        <orientation evidence="1">Cytoplasmic side</orientation>
    </subcellularLocation>
</comment>
<evidence type="ECO:0000256" key="10">
    <source>
        <dbReference type="ARBA" id="ARBA00023225"/>
    </source>
</evidence>
<evidence type="ECO:0000256" key="4">
    <source>
        <dbReference type="ARBA" id="ARBA00022448"/>
    </source>
</evidence>
<evidence type="ECO:0000256" key="7">
    <source>
        <dbReference type="ARBA" id="ARBA00022795"/>
    </source>
</evidence>
<sequence>MKKFEFTLQPILNLKEQSEKIEKEKLAKVMAEINVQKEELRKLTNHLNEILEKTKGEMEEGTTIHKIVESGVYVKKINQMIEDKKLLIKKLEKDADFIKENLLKVTKEKKALENLKEKKFSEYQYLIAVEQNKFVDEQISFRIAKSY</sequence>
<dbReference type="Gene3D" id="1.10.287.1700">
    <property type="match status" value="1"/>
</dbReference>
<keyword evidence="10" id="KW-1006">Bacterial flagellum protein export</keyword>
<dbReference type="NCBIfam" id="TIGR02473">
    <property type="entry name" value="flagell_FliJ"/>
    <property type="match status" value="1"/>
</dbReference>
<evidence type="ECO:0000256" key="11">
    <source>
        <dbReference type="SAM" id="Coils"/>
    </source>
</evidence>
<dbReference type="InterPro" id="IPR012823">
    <property type="entry name" value="Flagell_FliJ"/>
</dbReference>
<evidence type="ECO:0000313" key="12">
    <source>
        <dbReference type="EMBL" id="ADH60997.1"/>
    </source>
</evidence>
<dbReference type="Proteomes" id="UP000002064">
    <property type="component" value="Chromosome"/>
</dbReference>
<dbReference type="InterPro" id="IPR053716">
    <property type="entry name" value="Flag_assembly_chemotaxis_eff"/>
</dbReference>
<keyword evidence="13" id="KW-1185">Reference proteome</keyword>
<organism evidence="12 13">
    <name type="scientific">Thermoanaerobacter mathranii subsp. mathranii (strain DSM 11426 / CCUG 53645 / CIP 108742 / A3)</name>
    <dbReference type="NCBI Taxonomy" id="583358"/>
    <lineage>
        <taxon>Bacteria</taxon>
        <taxon>Bacillati</taxon>
        <taxon>Bacillota</taxon>
        <taxon>Clostridia</taxon>
        <taxon>Thermoanaerobacterales</taxon>
        <taxon>Thermoanaerobacteraceae</taxon>
        <taxon>Thermoanaerobacter</taxon>
    </lineage>
</organism>
<keyword evidence="7" id="KW-1005">Bacterial flagellum biogenesis</keyword>
<keyword evidence="6" id="KW-0145">Chemotaxis</keyword>
<dbReference type="RefSeq" id="WP_012995288.1">
    <property type="nucleotide sequence ID" value="NC_014209.1"/>
</dbReference>
<evidence type="ECO:0000313" key="13">
    <source>
        <dbReference type="Proteomes" id="UP000002064"/>
    </source>
</evidence>
<evidence type="ECO:0000256" key="6">
    <source>
        <dbReference type="ARBA" id="ARBA00022500"/>
    </source>
</evidence>
<feature type="coiled-coil region" evidence="11">
    <location>
        <begin position="23"/>
        <end position="118"/>
    </location>
</feature>